<dbReference type="InterPro" id="IPR036736">
    <property type="entry name" value="ACP-like_sf"/>
</dbReference>
<protein>
    <submittedName>
        <fullName evidence="2">Acyl carrier protein</fullName>
    </submittedName>
</protein>
<dbReference type="OrthoDB" id="2625323at2"/>
<dbReference type="Gene3D" id="1.10.1200.10">
    <property type="entry name" value="ACP-like"/>
    <property type="match status" value="1"/>
</dbReference>
<dbReference type="EMBL" id="FWXY01000015">
    <property type="protein sequence ID" value="SMC92522.1"/>
    <property type="molecule type" value="Genomic_DNA"/>
</dbReference>
<evidence type="ECO:0000313" key="3">
    <source>
        <dbReference type="Proteomes" id="UP000192418"/>
    </source>
</evidence>
<feature type="domain" description="Carrier" evidence="1">
    <location>
        <begin position="1"/>
        <end position="80"/>
    </location>
</feature>
<evidence type="ECO:0000313" key="2">
    <source>
        <dbReference type="EMBL" id="SMC92522.1"/>
    </source>
</evidence>
<dbReference type="PROSITE" id="PS50075">
    <property type="entry name" value="CARRIER"/>
    <property type="match status" value="1"/>
</dbReference>
<sequence>MNEIKKTIRKFIIENFLFGEEDNLKGDTSFLEEGIIDSTGVLELIEFLEEQFDITVKDDEIIPENLDSLNNLEKFLTRVEAK</sequence>
<dbReference type="InterPro" id="IPR009081">
    <property type="entry name" value="PP-bd_ACP"/>
</dbReference>
<dbReference type="RefSeq" id="WP_084070045.1">
    <property type="nucleotide sequence ID" value="NZ_FWXY01000015.1"/>
</dbReference>
<dbReference type="SUPFAM" id="SSF47336">
    <property type="entry name" value="ACP-like"/>
    <property type="match status" value="1"/>
</dbReference>
<gene>
    <name evidence="2" type="ORF">SAMN02746065_11570</name>
</gene>
<keyword evidence="3" id="KW-1185">Reference proteome</keyword>
<dbReference type="STRING" id="1121400.SAMN02746065_11570"/>
<dbReference type="Proteomes" id="UP000192418">
    <property type="component" value="Unassembled WGS sequence"/>
</dbReference>
<organism evidence="2 3">
    <name type="scientific">Desulfocicer vacuolatum DSM 3385</name>
    <dbReference type="NCBI Taxonomy" id="1121400"/>
    <lineage>
        <taxon>Bacteria</taxon>
        <taxon>Pseudomonadati</taxon>
        <taxon>Thermodesulfobacteriota</taxon>
        <taxon>Desulfobacteria</taxon>
        <taxon>Desulfobacterales</taxon>
        <taxon>Desulfobacteraceae</taxon>
        <taxon>Desulfocicer</taxon>
    </lineage>
</organism>
<dbReference type="Pfam" id="PF00550">
    <property type="entry name" value="PP-binding"/>
    <property type="match status" value="1"/>
</dbReference>
<name>A0A1W2D636_9BACT</name>
<accession>A0A1W2D636</accession>
<evidence type="ECO:0000259" key="1">
    <source>
        <dbReference type="PROSITE" id="PS50075"/>
    </source>
</evidence>
<dbReference type="AlphaFoldDB" id="A0A1W2D636"/>
<proteinExistence type="predicted"/>
<reference evidence="2 3" key="1">
    <citation type="submission" date="2017-04" db="EMBL/GenBank/DDBJ databases">
        <authorList>
            <person name="Afonso C.L."/>
            <person name="Miller P.J."/>
            <person name="Scott M.A."/>
            <person name="Spackman E."/>
            <person name="Goraichik I."/>
            <person name="Dimitrov K.M."/>
            <person name="Suarez D.L."/>
            <person name="Swayne D.E."/>
        </authorList>
    </citation>
    <scope>NUCLEOTIDE SEQUENCE [LARGE SCALE GENOMIC DNA]</scope>
    <source>
        <strain evidence="2 3">DSM 3385</strain>
    </source>
</reference>